<comment type="catalytic activity">
    <reaction evidence="9">
        <text>L-seryl-[protein] + ATP = O-phospho-L-seryl-[protein] + ADP + H(+)</text>
        <dbReference type="Rhea" id="RHEA:17989"/>
        <dbReference type="Rhea" id="RHEA-COMP:9863"/>
        <dbReference type="Rhea" id="RHEA-COMP:11604"/>
        <dbReference type="ChEBI" id="CHEBI:15378"/>
        <dbReference type="ChEBI" id="CHEBI:29999"/>
        <dbReference type="ChEBI" id="CHEBI:30616"/>
        <dbReference type="ChEBI" id="CHEBI:83421"/>
        <dbReference type="ChEBI" id="CHEBI:456216"/>
        <dbReference type="EC" id="2.7.11.25"/>
    </reaction>
</comment>
<dbReference type="GO" id="GO:0004709">
    <property type="term" value="F:MAP kinase kinase kinase activity"/>
    <property type="evidence" value="ECO:0007669"/>
    <property type="project" value="UniProtKB-EC"/>
</dbReference>
<dbReference type="PROSITE" id="PS50105">
    <property type="entry name" value="SAM_DOMAIN"/>
    <property type="match status" value="1"/>
</dbReference>
<sequence length="1045" mass="115955">MSDVQSNSYVHHALMDKQDKDISLSTSDSKDHNTIFTSSIQPHQINSSQNLDNNKTETDSQNPSEWDLLKTLQWMIQNNLSDLVDIIRDGKIYGQAFLDLNHKTLRSLNVDSYYERKRLLRAIKTLMSDSDDNGLSVETQKLDFDTPNSPVTPSSARNSHFPPESSQNVAQSPSEAKPSKFSPNTSTSTLASDSIFDQNRNNKAGYNEQTNTSGPTLSEAFQTISNNRLSNYDSMDNESPTPKPHTSHPNIQAHNTPGSPDSDTNSSFTVLGPPRFKNSVYGLNSNACLSEPSLPMVISPESEVTDPIHKTSFQLNSISFDSTAYKQNANPNSNRPIITPRKESMANLKSRAQNSPFATSPRVLRNSPSSNLLQPTTLDAMLSSQRRSSLYYNAQRLSMIDSDPGPGKAIEAIQTTPTLVSKPKLKSKASQESGLLASIFPSIFKKTPKHSRKLSCPEDNAELENILVNLHDVDGTLHPLYLTPPVTPNHLYDTIAAKLHLDPSKSYQFKATTDSITTTVSSKRDIVALLYQSGNQTPLKLDLLPQNPEKPPLPKLQIFSPPIVPNQEKSSFSIATRNPQRPSSTKSPTNTANAPISPNKPISPSTTKTLTPTAPEPTKKPDETPSWAQMWIERPSTDMISDNLDKYFPDQDLDKPILDPVPQLPSAPSAVSAIPQNVLKEGSLGRKKSIRMVVQEAHQRRTSSAKNLSRSNTKLWGSKLTRVNTKKEITNERPVSVIPESPTKAPESPSTVPSSMADFPLDLIEKQQNQGPPMQWVMGKIIGRGSFGRVFHALNAANGEMLAVKVIELPSAKSQSNISRKRGDMIRDLYSEIELLKDLEHENIVQYLGFELCPQSINIFLEYVDGGSIESALHRHGPFPEEHCKSLTRQVLKGLEYLHNKNILHRDIKGANVLINSQGVCKISDFGISKKNDYQIAYKNNARMSFKGSVFWMAPEVVRHNGYSAKVDIWSLGCLVIEMLTGQRPWKDLTELAAVYRLGQSSDASAPNLPESSSELSREFMKQCFIIEPDHRPTARQLLSHPFCK</sequence>
<keyword evidence="5 10" id="KW-0547">Nucleotide-binding</keyword>
<gene>
    <name evidence="14" type="ORF">CONCODRAFT_86687</name>
</gene>
<dbReference type="PANTHER" id="PTHR11584">
    <property type="entry name" value="SERINE/THREONINE PROTEIN KINASE"/>
    <property type="match status" value="1"/>
</dbReference>
<dbReference type="SMART" id="SM00454">
    <property type="entry name" value="SAM"/>
    <property type="match status" value="1"/>
</dbReference>
<name>A0A137NZ53_CONC2</name>
<dbReference type="EMBL" id="KQ964600">
    <property type="protein sequence ID" value="KXN68012.1"/>
    <property type="molecule type" value="Genomic_DNA"/>
</dbReference>
<dbReference type="FunFam" id="3.30.200.20:FF:000387">
    <property type="entry name" value="Serine/threonine-protein kinase STE11"/>
    <property type="match status" value="1"/>
</dbReference>
<dbReference type="OMA" id="FFAEDTQ"/>
<feature type="compositionally biased region" description="Polar residues" evidence="11">
    <location>
        <begin position="247"/>
        <end position="269"/>
    </location>
</feature>
<protein>
    <recommendedName>
        <fullName evidence="2">mitogen-activated protein kinase kinase kinase</fullName>
        <ecNumber evidence="2">2.7.11.25</ecNumber>
    </recommendedName>
</protein>
<feature type="binding site" evidence="10">
    <location>
        <position position="805"/>
    </location>
    <ligand>
        <name>ATP</name>
        <dbReference type="ChEBI" id="CHEBI:30616"/>
    </ligand>
</feature>
<evidence type="ECO:0000256" key="4">
    <source>
        <dbReference type="ARBA" id="ARBA00022679"/>
    </source>
</evidence>
<feature type="region of interest" description="Disordered" evidence="11">
    <location>
        <begin position="129"/>
        <end position="193"/>
    </location>
</feature>
<evidence type="ECO:0000256" key="3">
    <source>
        <dbReference type="ARBA" id="ARBA00022527"/>
    </source>
</evidence>
<dbReference type="Pfam" id="PF00069">
    <property type="entry name" value="Pkinase"/>
    <property type="match status" value="1"/>
</dbReference>
<dbReference type="GO" id="GO:0005524">
    <property type="term" value="F:ATP binding"/>
    <property type="evidence" value="ECO:0007669"/>
    <property type="project" value="UniProtKB-UniRule"/>
</dbReference>
<dbReference type="Pfam" id="PF00536">
    <property type="entry name" value="SAM_1"/>
    <property type="match status" value="1"/>
</dbReference>
<dbReference type="PROSITE" id="PS00107">
    <property type="entry name" value="PROTEIN_KINASE_ATP"/>
    <property type="match status" value="1"/>
</dbReference>
<reference evidence="14 15" key="1">
    <citation type="journal article" date="2015" name="Genome Biol. Evol.">
        <title>Phylogenomic analyses indicate that early fungi evolved digesting cell walls of algal ancestors of land plants.</title>
        <authorList>
            <person name="Chang Y."/>
            <person name="Wang S."/>
            <person name="Sekimoto S."/>
            <person name="Aerts A.L."/>
            <person name="Choi C."/>
            <person name="Clum A."/>
            <person name="LaButti K.M."/>
            <person name="Lindquist E.A."/>
            <person name="Yee Ngan C."/>
            <person name="Ohm R.A."/>
            <person name="Salamov A.A."/>
            <person name="Grigoriev I.V."/>
            <person name="Spatafora J.W."/>
            <person name="Berbee M.L."/>
        </authorList>
    </citation>
    <scope>NUCLEOTIDE SEQUENCE [LARGE SCALE GENOMIC DNA]</scope>
    <source>
        <strain evidence="14 15">NRRL 28638</strain>
    </source>
</reference>
<evidence type="ECO:0000256" key="9">
    <source>
        <dbReference type="ARBA" id="ARBA00048329"/>
    </source>
</evidence>
<evidence type="ECO:0000256" key="2">
    <source>
        <dbReference type="ARBA" id="ARBA00012406"/>
    </source>
</evidence>
<dbReference type="STRING" id="796925.A0A137NZ53"/>
<feature type="compositionally biased region" description="Polar residues" evidence="11">
    <location>
        <begin position="229"/>
        <end position="240"/>
    </location>
</feature>
<dbReference type="Gene3D" id="1.10.510.10">
    <property type="entry name" value="Transferase(Phosphotransferase) domain 1"/>
    <property type="match status" value="1"/>
</dbReference>
<dbReference type="Proteomes" id="UP000070444">
    <property type="component" value="Unassembled WGS sequence"/>
</dbReference>
<evidence type="ECO:0000256" key="7">
    <source>
        <dbReference type="ARBA" id="ARBA00022840"/>
    </source>
</evidence>
<feature type="compositionally biased region" description="Polar residues" evidence="11">
    <location>
        <begin position="146"/>
        <end position="174"/>
    </location>
</feature>
<comment type="similarity">
    <text evidence="1">Belongs to the protein kinase superfamily. STE Ser/Thr protein kinase family. MAP kinase kinase kinase subfamily.</text>
</comment>
<dbReference type="CDD" id="cd09487">
    <property type="entry name" value="SAM_superfamily"/>
    <property type="match status" value="1"/>
</dbReference>
<dbReference type="PROSITE" id="PS00108">
    <property type="entry name" value="PROTEIN_KINASE_ST"/>
    <property type="match status" value="1"/>
</dbReference>
<evidence type="ECO:0000256" key="6">
    <source>
        <dbReference type="ARBA" id="ARBA00022777"/>
    </source>
</evidence>
<dbReference type="SUPFAM" id="SSF47769">
    <property type="entry name" value="SAM/Pointed domain"/>
    <property type="match status" value="1"/>
</dbReference>
<dbReference type="PROSITE" id="PS50011">
    <property type="entry name" value="PROTEIN_KINASE_DOM"/>
    <property type="match status" value="1"/>
</dbReference>
<feature type="region of interest" description="Disordered" evidence="11">
    <location>
        <begin position="229"/>
        <end position="271"/>
    </location>
</feature>
<dbReference type="Gene3D" id="1.10.150.50">
    <property type="entry name" value="Transcription Factor, Ets-1"/>
    <property type="match status" value="1"/>
</dbReference>
<dbReference type="EC" id="2.7.11.25" evidence="2"/>
<evidence type="ECO:0000259" key="13">
    <source>
        <dbReference type="PROSITE" id="PS50105"/>
    </source>
</evidence>
<dbReference type="PANTHER" id="PTHR11584:SF369">
    <property type="entry name" value="MITOGEN-ACTIVATED PROTEIN KINASE KINASE KINASE 19-RELATED"/>
    <property type="match status" value="1"/>
</dbReference>
<feature type="domain" description="SAM" evidence="13">
    <location>
        <begin position="66"/>
        <end position="129"/>
    </location>
</feature>
<dbReference type="InterPro" id="IPR001660">
    <property type="entry name" value="SAM"/>
</dbReference>
<dbReference type="InterPro" id="IPR000719">
    <property type="entry name" value="Prot_kinase_dom"/>
</dbReference>
<comment type="catalytic activity">
    <reaction evidence="8">
        <text>L-threonyl-[protein] + ATP = O-phospho-L-threonyl-[protein] + ADP + H(+)</text>
        <dbReference type="Rhea" id="RHEA:46608"/>
        <dbReference type="Rhea" id="RHEA-COMP:11060"/>
        <dbReference type="Rhea" id="RHEA-COMP:11605"/>
        <dbReference type="ChEBI" id="CHEBI:15378"/>
        <dbReference type="ChEBI" id="CHEBI:30013"/>
        <dbReference type="ChEBI" id="CHEBI:30616"/>
        <dbReference type="ChEBI" id="CHEBI:61977"/>
        <dbReference type="ChEBI" id="CHEBI:456216"/>
        <dbReference type="EC" id="2.7.11.25"/>
    </reaction>
</comment>
<feature type="region of interest" description="Disordered" evidence="11">
    <location>
        <begin position="735"/>
        <end position="754"/>
    </location>
</feature>
<dbReference type="InterPro" id="IPR017441">
    <property type="entry name" value="Protein_kinase_ATP_BS"/>
</dbReference>
<feature type="region of interest" description="Disordered" evidence="11">
    <location>
        <begin position="36"/>
        <end position="62"/>
    </location>
</feature>
<accession>A0A137NZ53</accession>
<dbReference type="AlphaFoldDB" id="A0A137NZ53"/>
<evidence type="ECO:0000256" key="5">
    <source>
        <dbReference type="ARBA" id="ARBA00022741"/>
    </source>
</evidence>
<feature type="domain" description="Protein kinase" evidence="12">
    <location>
        <begin position="776"/>
        <end position="1044"/>
    </location>
</feature>
<evidence type="ECO:0000256" key="8">
    <source>
        <dbReference type="ARBA" id="ARBA00047559"/>
    </source>
</evidence>
<dbReference type="SUPFAM" id="SSF56112">
    <property type="entry name" value="Protein kinase-like (PK-like)"/>
    <property type="match status" value="1"/>
</dbReference>
<dbReference type="FunFam" id="1.10.510.10:FF:000182">
    <property type="entry name" value="MAP kinase kinase kinase mkh1"/>
    <property type="match status" value="1"/>
</dbReference>
<dbReference type="OrthoDB" id="266718at2759"/>
<evidence type="ECO:0000256" key="1">
    <source>
        <dbReference type="ARBA" id="ARBA00006529"/>
    </source>
</evidence>
<dbReference type="InterPro" id="IPR013761">
    <property type="entry name" value="SAM/pointed_sf"/>
</dbReference>
<keyword evidence="4" id="KW-0808">Transferase</keyword>
<dbReference type="SMART" id="SM00220">
    <property type="entry name" value="S_TKc"/>
    <property type="match status" value="1"/>
</dbReference>
<feature type="compositionally biased region" description="Polar residues" evidence="11">
    <location>
        <begin position="181"/>
        <end position="193"/>
    </location>
</feature>
<feature type="region of interest" description="Disordered" evidence="11">
    <location>
        <begin position="348"/>
        <end position="372"/>
    </location>
</feature>
<dbReference type="GO" id="GO:0000196">
    <property type="term" value="P:cell integrity MAPK cascade"/>
    <property type="evidence" value="ECO:0007669"/>
    <property type="project" value="UniProtKB-ARBA"/>
</dbReference>
<feature type="compositionally biased region" description="Polar residues" evidence="11">
    <location>
        <begin position="567"/>
        <end position="612"/>
    </location>
</feature>
<evidence type="ECO:0000256" key="10">
    <source>
        <dbReference type="PROSITE-ProRule" id="PRU10141"/>
    </source>
</evidence>
<keyword evidence="7 10" id="KW-0067">ATP-binding</keyword>
<keyword evidence="6 14" id="KW-0418">Kinase</keyword>
<dbReference type="InterPro" id="IPR008271">
    <property type="entry name" value="Ser/Thr_kinase_AS"/>
</dbReference>
<evidence type="ECO:0000256" key="11">
    <source>
        <dbReference type="SAM" id="MobiDB-lite"/>
    </source>
</evidence>
<keyword evidence="15" id="KW-1185">Reference proteome</keyword>
<evidence type="ECO:0000259" key="12">
    <source>
        <dbReference type="PROSITE" id="PS50011"/>
    </source>
</evidence>
<organism evidence="14 15">
    <name type="scientific">Conidiobolus coronatus (strain ATCC 28846 / CBS 209.66 / NRRL 28638)</name>
    <name type="common">Delacroixia coronata</name>
    <dbReference type="NCBI Taxonomy" id="796925"/>
    <lineage>
        <taxon>Eukaryota</taxon>
        <taxon>Fungi</taxon>
        <taxon>Fungi incertae sedis</taxon>
        <taxon>Zoopagomycota</taxon>
        <taxon>Entomophthoromycotina</taxon>
        <taxon>Entomophthoromycetes</taxon>
        <taxon>Entomophthorales</taxon>
        <taxon>Ancylistaceae</taxon>
        <taxon>Conidiobolus</taxon>
    </lineage>
</organism>
<evidence type="ECO:0000313" key="14">
    <source>
        <dbReference type="EMBL" id="KXN68012.1"/>
    </source>
</evidence>
<feature type="region of interest" description="Disordered" evidence="11">
    <location>
        <begin position="543"/>
        <end position="624"/>
    </location>
</feature>
<evidence type="ECO:0000313" key="15">
    <source>
        <dbReference type="Proteomes" id="UP000070444"/>
    </source>
</evidence>
<dbReference type="InterPro" id="IPR011009">
    <property type="entry name" value="Kinase-like_dom_sf"/>
</dbReference>
<keyword evidence="3" id="KW-0723">Serine/threonine-protein kinase</keyword>
<proteinExistence type="inferred from homology"/>